<dbReference type="PANTHER" id="PTHR32305:SF15">
    <property type="entry name" value="PROTEIN RHSA-RELATED"/>
    <property type="match status" value="1"/>
</dbReference>
<comment type="caution">
    <text evidence="2">The sequence shown here is derived from an EMBL/GenBank/DDBJ whole genome shotgun (WGS) entry which is preliminary data.</text>
</comment>
<gene>
    <name evidence="2" type="ORF">DVR12_00115</name>
</gene>
<sequence>MLLHSKYFSLILTFLFLAIYGYSQVTPSTSTRPVAVPVAQPAPYVNPAVSYVRSWEPQMPTTDPVTATSTSRTTSQVIQSTQYVDSWGRPIQGIIKAISPTGKDFVRPGYYDSYGRKQYDLLPYSAQTGNSSDGKFKLDPVGGQRSYFRNTAFNPGIAADSIFYAQTEFESSPSSAPIKIYQPGSTWAKEGGNKPVTQYTFANVVSDSVRMWIAQAGNTIPLSTTFYAAGQLSKTVYTDQQGVKTIEFQDLSGQTVLRKVQAIASPGTGHVGWLCTYFVYDALGNLNFVIPPQAVRNILGSWSLTNVAPGLCYQYRYDERGRNTIAKLPGADSTETVFDTRNRPVLQRDGNLKAKGQWLLVYYDGLDRAVRVALYQSGVVTRDAVQTQINAAVPGTFPFSASLLTDLAFYYYDDNYAFTGVQAVVSTDLTKPQQGTNPYYETNTGISHRTVSKLTGSRVRVLNGTQFLTTTIYYNDKGRVIQQISDNLNGGKEVATFLYDFSGKLLSTYVRHTNPHSTVTPQTTLLRTFKYDATGNLLEVATQVNDNATPVKTLATYTYNEENQIKTKQIGLIGSNAIETQNYEYNIGGTAKSINKDFINTANSTSNWFGQDLAYDYGYTTNQFRGELAGTRWKSRGDGIARALGFTYDPAGRLLTSDFSQQNQGSSLWTRDKVDFTLNALSYDANGNIQGFQQKGMKGLSIAIIDSLKFGYTANTNKLFFVTDKKNDAQSILGDFHEINNNETQDYTFDNSGNLLTDLNRSLSIKRYNYLNLPDSLAVSGTGYLEFTYDAAGNKLSKKVTTTSPVSVNTYDYLNGFIYKNDSLVFFGTDEGRVRMLYRTGMSPMPVYDYFISDHLGNTRMVLTEETNTATYAATLETANLTIENALFANINATRVAKPAGYPIDGTTSPNDFVARLNASSGSNKIGPAIVLRVMAGDTIQIGAKAFYKSTAASTSSSTPADMLTALLQAFAANPSVPSDGAHGNGTGSGSPLVTSFTSTNYQQLQQKDPAQNQASMPKAYLSYVLFDEQLNMVDANSGVRQVQGSPDQLQTLATSRFVVSKTGFLYVYTSNESIQDVYFDNIIISHNPGPLLEETHYYPFGLSMAGISSRALKNKYAENRFNYNGIEQTTEIGLNQYDALYRTLDPQIGRWWQMDPAATDYAGISPYNSNFNNPLSFADPRGDDPFWTWLQFVFGYGQGTMPGITLDGVTVYGSRLTNSSFDGLIRNFETNGFSRIAVLAAARRPRIDLSNVQIRNFAKEASMPMRKIDLPEVTISANRMIDGFPASQQVSDPYEWSPQAWRNAIGSQQKSFKFVTNYFAPVVVMFSSFGIEGLATSGVSLIGRGAVIHAVEEEGVNVAGVGYRSFRAFKRAEGAAGPGQAWHHIVEQTKGNIVRFGNEAIHNTENLIRLPHGAGSIHSEISGFYSSIQQSVTGSARLTVRQWLSTQSYQAQYQFGIQTLENLGWIFPK</sequence>
<protein>
    <recommendedName>
        <fullName evidence="1">DUF6443 domain-containing protein</fullName>
    </recommendedName>
</protein>
<dbReference type="OrthoDB" id="1191296at2"/>
<dbReference type="InterPro" id="IPR022385">
    <property type="entry name" value="Rhs_assc_core"/>
</dbReference>
<evidence type="ECO:0000313" key="2">
    <source>
        <dbReference type="EMBL" id="RFS26231.1"/>
    </source>
</evidence>
<keyword evidence="3" id="KW-1185">Reference proteome</keyword>
<dbReference type="Proteomes" id="UP000260644">
    <property type="component" value="Unassembled WGS sequence"/>
</dbReference>
<feature type="domain" description="DUF6443" evidence="1">
    <location>
        <begin position="54"/>
        <end position="200"/>
    </location>
</feature>
<dbReference type="PANTHER" id="PTHR32305">
    <property type="match status" value="1"/>
</dbReference>
<evidence type="ECO:0000259" key="1">
    <source>
        <dbReference type="Pfam" id="PF20041"/>
    </source>
</evidence>
<dbReference type="InterPro" id="IPR050708">
    <property type="entry name" value="T6SS_VgrG/RHS"/>
</dbReference>
<evidence type="ECO:0000313" key="3">
    <source>
        <dbReference type="Proteomes" id="UP000260644"/>
    </source>
</evidence>
<reference evidence="2 3" key="1">
    <citation type="submission" date="2018-07" db="EMBL/GenBank/DDBJ databases">
        <title>Chitinophaga K2CV101002-2 sp. nov., isolated from a monsoon evergreen broad-leaved forest soil.</title>
        <authorList>
            <person name="Lv Y."/>
        </authorList>
    </citation>
    <scope>NUCLEOTIDE SEQUENCE [LARGE SCALE GENOMIC DNA]</scope>
    <source>
        <strain evidence="2 3">GDMCC 1.1288</strain>
    </source>
</reference>
<dbReference type="RefSeq" id="WP_116973425.1">
    <property type="nucleotide sequence ID" value="NZ_QPMM01000001.1"/>
</dbReference>
<dbReference type="InterPro" id="IPR045619">
    <property type="entry name" value="DUF6443"/>
</dbReference>
<dbReference type="NCBIfam" id="TIGR03696">
    <property type="entry name" value="Rhs_assc_core"/>
    <property type="match status" value="1"/>
</dbReference>
<name>A0A3E1YFR5_9BACT</name>
<proteinExistence type="predicted"/>
<dbReference type="Pfam" id="PF20041">
    <property type="entry name" value="DUF6443"/>
    <property type="match status" value="1"/>
</dbReference>
<organism evidence="2 3">
    <name type="scientific">Chitinophaga silvatica</name>
    <dbReference type="NCBI Taxonomy" id="2282649"/>
    <lineage>
        <taxon>Bacteria</taxon>
        <taxon>Pseudomonadati</taxon>
        <taxon>Bacteroidota</taxon>
        <taxon>Chitinophagia</taxon>
        <taxon>Chitinophagales</taxon>
        <taxon>Chitinophagaceae</taxon>
        <taxon>Chitinophaga</taxon>
    </lineage>
</organism>
<dbReference type="Gene3D" id="2.180.10.10">
    <property type="entry name" value="RHS repeat-associated core"/>
    <property type="match status" value="2"/>
</dbReference>
<accession>A0A3E1YFR5</accession>
<dbReference type="EMBL" id="QPMM01000001">
    <property type="protein sequence ID" value="RFS26231.1"/>
    <property type="molecule type" value="Genomic_DNA"/>
</dbReference>